<evidence type="ECO:0000313" key="2">
    <source>
        <dbReference type="EMBL" id="KAK1408398.1"/>
    </source>
</evidence>
<dbReference type="Gene3D" id="2.30.30.140">
    <property type="match status" value="1"/>
</dbReference>
<comment type="caution">
    <text evidence="2">The sequence shown here is derived from an EMBL/GenBank/DDBJ whole genome shotgun (WGS) entry which is preliminary data.</text>
</comment>
<name>A0AAD8JR66_TARER</name>
<sequence>MRFKKGMQVEVMNKEMPASWCVAEIISGSGHAYNVRYDGYEGVEKVSRRFIRPSPPATGSQNWVTGDIVEVFDGNSWKVATVSRILKGGRFLVRPHGFTHEITTRKMNIRTRQSWLDGQWIPVGKISGINGVEPNCSPKICRKEDDARLEKLKRSSPFCSYLLEAKKVKLAEKDSSQSQRHVSGHSFEKSHTWRHGSFASKWSKQDSGFAAFLLENAVATDKTICCHLALI</sequence>
<proteinExistence type="predicted"/>
<dbReference type="InterPro" id="IPR014002">
    <property type="entry name" value="Agenet_dom_plant"/>
</dbReference>
<feature type="domain" description="Agenet" evidence="1">
    <location>
        <begin position="1"/>
        <end position="59"/>
    </location>
</feature>
<feature type="domain" description="Agenet" evidence="1">
    <location>
        <begin position="61"/>
        <end position="117"/>
    </location>
</feature>
<dbReference type="Pfam" id="PF05641">
    <property type="entry name" value="Agenet"/>
    <property type="match status" value="1"/>
</dbReference>
<organism evidence="2 3">
    <name type="scientific">Tagetes erecta</name>
    <name type="common">African marigold</name>
    <dbReference type="NCBI Taxonomy" id="13708"/>
    <lineage>
        <taxon>Eukaryota</taxon>
        <taxon>Viridiplantae</taxon>
        <taxon>Streptophyta</taxon>
        <taxon>Embryophyta</taxon>
        <taxon>Tracheophyta</taxon>
        <taxon>Spermatophyta</taxon>
        <taxon>Magnoliopsida</taxon>
        <taxon>eudicotyledons</taxon>
        <taxon>Gunneridae</taxon>
        <taxon>Pentapetalae</taxon>
        <taxon>asterids</taxon>
        <taxon>campanulids</taxon>
        <taxon>Asterales</taxon>
        <taxon>Asteraceae</taxon>
        <taxon>Asteroideae</taxon>
        <taxon>Heliantheae alliance</taxon>
        <taxon>Tageteae</taxon>
        <taxon>Tagetes</taxon>
    </lineage>
</organism>
<dbReference type="SMART" id="SM00743">
    <property type="entry name" value="Agenet"/>
    <property type="match status" value="2"/>
</dbReference>
<dbReference type="SUPFAM" id="SSF63748">
    <property type="entry name" value="Tudor/PWWP/MBT"/>
    <property type="match status" value="1"/>
</dbReference>
<evidence type="ECO:0000259" key="1">
    <source>
        <dbReference type="SMART" id="SM00743"/>
    </source>
</evidence>
<dbReference type="AlphaFoldDB" id="A0AAD8JR66"/>
<dbReference type="InterPro" id="IPR008395">
    <property type="entry name" value="Agenet-like_dom"/>
</dbReference>
<accession>A0AAD8JR66</accession>
<reference evidence="2" key="1">
    <citation type="journal article" date="2023" name="bioRxiv">
        <title>Improved chromosome-level genome assembly for marigold (Tagetes erecta).</title>
        <authorList>
            <person name="Jiang F."/>
            <person name="Yuan L."/>
            <person name="Wang S."/>
            <person name="Wang H."/>
            <person name="Xu D."/>
            <person name="Wang A."/>
            <person name="Fan W."/>
        </authorList>
    </citation>
    <scope>NUCLEOTIDE SEQUENCE</scope>
    <source>
        <strain evidence="2">WSJ</strain>
        <tissue evidence="2">Leaf</tissue>
    </source>
</reference>
<protein>
    <recommendedName>
        <fullName evidence="1">Agenet domain-containing protein</fullName>
    </recommendedName>
</protein>
<gene>
    <name evidence="2" type="ORF">QVD17_40136</name>
</gene>
<dbReference type="EMBL" id="JAUHHV010000011">
    <property type="protein sequence ID" value="KAK1408398.1"/>
    <property type="molecule type" value="Genomic_DNA"/>
</dbReference>
<dbReference type="PANTHER" id="PTHR31917">
    <property type="entry name" value="AGENET DOMAIN-CONTAINING PROTEIN-RELATED"/>
    <property type="match status" value="1"/>
</dbReference>
<keyword evidence="3" id="KW-1185">Reference proteome</keyword>
<evidence type="ECO:0000313" key="3">
    <source>
        <dbReference type="Proteomes" id="UP001229421"/>
    </source>
</evidence>
<dbReference type="Proteomes" id="UP001229421">
    <property type="component" value="Unassembled WGS sequence"/>
</dbReference>
<dbReference type="PANTHER" id="PTHR31917:SF5">
    <property type="entry name" value="OS02G0204500 PROTEIN"/>
    <property type="match status" value="1"/>
</dbReference>